<dbReference type="InterPro" id="IPR013087">
    <property type="entry name" value="Znf_C2H2_type"/>
</dbReference>
<accession>A0A9Q0DAL3</accession>
<evidence type="ECO:0000256" key="12">
    <source>
        <dbReference type="SAM" id="MobiDB-lite"/>
    </source>
</evidence>
<feature type="region of interest" description="Disordered" evidence="12">
    <location>
        <begin position="144"/>
        <end position="165"/>
    </location>
</feature>
<feature type="domain" description="C2H2-type" evidence="13">
    <location>
        <begin position="434"/>
        <end position="461"/>
    </location>
</feature>
<keyword evidence="4" id="KW-0677">Repeat</keyword>
<evidence type="ECO:0000256" key="6">
    <source>
        <dbReference type="ARBA" id="ARBA00022833"/>
    </source>
</evidence>
<gene>
    <name evidence="14" type="ORF">NHX12_013693</name>
</gene>
<keyword evidence="3" id="KW-0479">Metal-binding</keyword>
<evidence type="ECO:0000256" key="2">
    <source>
        <dbReference type="ARBA" id="ARBA00006991"/>
    </source>
</evidence>
<evidence type="ECO:0000313" key="14">
    <source>
        <dbReference type="EMBL" id="KAJ3584970.1"/>
    </source>
</evidence>
<dbReference type="EMBL" id="JANIIK010000118">
    <property type="protein sequence ID" value="KAJ3584970.1"/>
    <property type="molecule type" value="Genomic_DNA"/>
</dbReference>
<name>A0A9Q0DAL3_9TELE</name>
<dbReference type="FunFam" id="3.30.160.60:FF:001344">
    <property type="entry name" value="Zinc finger protein 16 like"/>
    <property type="match status" value="2"/>
</dbReference>
<feature type="region of interest" description="Disordered" evidence="12">
    <location>
        <begin position="1"/>
        <end position="44"/>
    </location>
</feature>
<dbReference type="OrthoDB" id="6077919at2759"/>
<evidence type="ECO:0000256" key="3">
    <source>
        <dbReference type="ARBA" id="ARBA00022723"/>
    </source>
</evidence>
<comment type="caution">
    <text evidence="14">The sequence shown here is derived from an EMBL/GenBank/DDBJ whole genome shotgun (WGS) entry which is preliminary data.</text>
</comment>
<dbReference type="PROSITE" id="PS50157">
    <property type="entry name" value="ZINC_FINGER_C2H2_2"/>
    <property type="match status" value="4"/>
</dbReference>
<sequence length="571" mass="60863">MSRRRGHGAVSPSPDLHAAFTETPGPAGGSATRGGGGGGGGGGGLHGLHRLHGDFLDLDTDEELLCSVSDITEHLGRNVAVVLETALTEIRKMVSVRIRVLKMELRDKTDEIEALRARLVETVGREQYAAGSAELGFRREVGGFQPGGGGKHHVTTEPKKSAVKPAMPGVKKENINAICDYLMKDKNAKGSDLLEGDHQQHQGDPQGSGGGDREARQEPDPHSLHLWPDSALAGSGPAGDGESDSAADDIFNMLPSGSKRIYDYEWMAGMEYTSDLKGMREPNEGDSADQAQNQAPLSHEQPPEFHMGAPESPGGPPPAPGHADRLETSQPFTGHNYICPLCGTFCPDSLFLEEHLKLIHSDVPGAQALHAIQSTSAAAPGQPGGGPGPRPRHGEGAAGPGRGEGEAGGEAGAEGPRGHGPSSRRERKADGGGYECGDCGRHFNYLGNLRQHQRIHTGEKPFSCPECGERFRHAARLKSHRLGHSGAQSPFPCPQCGKGFSVLSGLKRHQRVHTGESPYACQQCGRRFKELGNLYTHQRIHSGATPYCCQHCGRSFRHLGTYKSHRCTPAP</sequence>
<feature type="compositionally biased region" description="Gly residues" evidence="12">
    <location>
        <begin position="26"/>
        <end position="44"/>
    </location>
</feature>
<evidence type="ECO:0000256" key="4">
    <source>
        <dbReference type="ARBA" id="ARBA00022737"/>
    </source>
</evidence>
<organism evidence="14 15">
    <name type="scientific">Muraenolepis orangiensis</name>
    <name type="common">Patagonian moray cod</name>
    <dbReference type="NCBI Taxonomy" id="630683"/>
    <lineage>
        <taxon>Eukaryota</taxon>
        <taxon>Metazoa</taxon>
        <taxon>Chordata</taxon>
        <taxon>Craniata</taxon>
        <taxon>Vertebrata</taxon>
        <taxon>Euteleostomi</taxon>
        <taxon>Actinopterygii</taxon>
        <taxon>Neopterygii</taxon>
        <taxon>Teleostei</taxon>
        <taxon>Neoteleostei</taxon>
        <taxon>Acanthomorphata</taxon>
        <taxon>Zeiogadaria</taxon>
        <taxon>Gadariae</taxon>
        <taxon>Gadiformes</taxon>
        <taxon>Muraenolepidoidei</taxon>
        <taxon>Muraenolepididae</taxon>
        <taxon>Muraenolepis</taxon>
    </lineage>
</organism>
<dbReference type="GO" id="GO:0008270">
    <property type="term" value="F:zinc ion binding"/>
    <property type="evidence" value="ECO:0007669"/>
    <property type="project" value="UniProtKB-KW"/>
</dbReference>
<evidence type="ECO:0000256" key="11">
    <source>
        <dbReference type="PROSITE-ProRule" id="PRU00042"/>
    </source>
</evidence>
<dbReference type="GO" id="GO:0005654">
    <property type="term" value="C:nucleoplasm"/>
    <property type="evidence" value="ECO:0007669"/>
    <property type="project" value="TreeGrafter"/>
</dbReference>
<evidence type="ECO:0000256" key="9">
    <source>
        <dbReference type="ARBA" id="ARBA00023163"/>
    </source>
</evidence>
<keyword evidence="9" id="KW-0804">Transcription</keyword>
<feature type="domain" description="C2H2-type" evidence="13">
    <location>
        <begin position="491"/>
        <end position="518"/>
    </location>
</feature>
<reference evidence="14" key="1">
    <citation type="submission" date="2022-07" db="EMBL/GenBank/DDBJ databases">
        <title>Chromosome-level genome of Muraenolepis orangiensis.</title>
        <authorList>
            <person name="Kim J."/>
        </authorList>
    </citation>
    <scope>NUCLEOTIDE SEQUENCE</scope>
    <source>
        <strain evidence="14">KU_S4_2022</strain>
        <tissue evidence="14">Muscle</tissue>
    </source>
</reference>
<evidence type="ECO:0000256" key="1">
    <source>
        <dbReference type="ARBA" id="ARBA00004123"/>
    </source>
</evidence>
<feature type="domain" description="C2H2-type" evidence="13">
    <location>
        <begin position="519"/>
        <end position="546"/>
    </location>
</feature>
<dbReference type="FunFam" id="3.30.160.60:FF:000761">
    <property type="entry name" value="Zinc finger protein 449"/>
    <property type="match status" value="1"/>
</dbReference>
<evidence type="ECO:0000256" key="10">
    <source>
        <dbReference type="ARBA" id="ARBA00023242"/>
    </source>
</evidence>
<evidence type="ECO:0000256" key="7">
    <source>
        <dbReference type="ARBA" id="ARBA00023015"/>
    </source>
</evidence>
<comment type="subcellular location">
    <subcellularLocation>
        <location evidence="1">Nucleus</location>
    </subcellularLocation>
</comment>
<proteinExistence type="inferred from homology"/>
<feature type="compositionally biased region" description="Basic and acidic residues" evidence="12">
    <location>
        <begin position="211"/>
        <end position="223"/>
    </location>
</feature>
<evidence type="ECO:0000256" key="8">
    <source>
        <dbReference type="ARBA" id="ARBA00023125"/>
    </source>
</evidence>
<dbReference type="FunFam" id="3.30.160.60:FF:001498">
    <property type="entry name" value="Zinc finger protein 404"/>
    <property type="match status" value="1"/>
</dbReference>
<dbReference type="AlphaFoldDB" id="A0A9Q0DAL3"/>
<dbReference type="Pfam" id="PF00096">
    <property type="entry name" value="zf-C2H2"/>
    <property type="match status" value="4"/>
</dbReference>
<dbReference type="Proteomes" id="UP001148018">
    <property type="component" value="Unassembled WGS sequence"/>
</dbReference>
<keyword evidence="15" id="KW-1185">Reference proteome</keyword>
<dbReference type="PROSITE" id="PS00028">
    <property type="entry name" value="ZINC_FINGER_C2H2_1"/>
    <property type="match status" value="5"/>
</dbReference>
<feature type="region of interest" description="Disordered" evidence="12">
    <location>
        <begin position="277"/>
        <end position="329"/>
    </location>
</feature>
<keyword evidence="7" id="KW-0805">Transcription regulation</keyword>
<dbReference type="SUPFAM" id="SSF57667">
    <property type="entry name" value="beta-beta-alpha zinc fingers"/>
    <property type="match status" value="3"/>
</dbReference>
<feature type="region of interest" description="Disordered" evidence="12">
    <location>
        <begin position="191"/>
        <end position="250"/>
    </location>
</feature>
<dbReference type="PANTHER" id="PTHR24399:SF70">
    <property type="entry name" value="C2H2-TYPE DOMAIN-CONTAINING PROTEIN"/>
    <property type="match status" value="1"/>
</dbReference>
<evidence type="ECO:0000259" key="13">
    <source>
        <dbReference type="PROSITE" id="PS50157"/>
    </source>
</evidence>
<dbReference type="GO" id="GO:0001227">
    <property type="term" value="F:DNA-binding transcription repressor activity, RNA polymerase II-specific"/>
    <property type="evidence" value="ECO:0007669"/>
    <property type="project" value="TreeGrafter"/>
</dbReference>
<dbReference type="GO" id="GO:0000978">
    <property type="term" value="F:RNA polymerase II cis-regulatory region sequence-specific DNA binding"/>
    <property type="evidence" value="ECO:0007669"/>
    <property type="project" value="TreeGrafter"/>
</dbReference>
<dbReference type="PANTHER" id="PTHR24399">
    <property type="entry name" value="ZINC FINGER AND BTB DOMAIN-CONTAINING"/>
    <property type="match status" value="1"/>
</dbReference>
<keyword evidence="6" id="KW-0862">Zinc</keyword>
<comment type="similarity">
    <text evidence="2">Belongs to the krueppel C2H2-type zinc-finger protein family.</text>
</comment>
<dbReference type="SMART" id="SM00355">
    <property type="entry name" value="ZnF_C2H2"/>
    <property type="match status" value="6"/>
</dbReference>
<evidence type="ECO:0000256" key="5">
    <source>
        <dbReference type="ARBA" id="ARBA00022771"/>
    </source>
</evidence>
<keyword evidence="5 11" id="KW-0863">Zinc-finger</keyword>
<feature type="region of interest" description="Disordered" evidence="12">
    <location>
        <begin position="375"/>
        <end position="431"/>
    </location>
</feature>
<protein>
    <recommendedName>
        <fullName evidence="13">C2H2-type domain-containing protein</fullName>
    </recommendedName>
</protein>
<keyword evidence="10" id="KW-0539">Nucleus</keyword>
<dbReference type="InterPro" id="IPR036236">
    <property type="entry name" value="Znf_C2H2_sf"/>
</dbReference>
<dbReference type="Gene3D" id="3.30.160.60">
    <property type="entry name" value="Classic Zinc Finger"/>
    <property type="match status" value="5"/>
</dbReference>
<feature type="domain" description="C2H2-type" evidence="13">
    <location>
        <begin position="462"/>
        <end position="489"/>
    </location>
</feature>
<keyword evidence="8" id="KW-0238">DNA-binding</keyword>
<feature type="compositionally biased region" description="Gly residues" evidence="12">
    <location>
        <begin position="396"/>
        <end position="412"/>
    </location>
</feature>
<evidence type="ECO:0000313" key="15">
    <source>
        <dbReference type="Proteomes" id="UP001148018"/>
    </source>
</evidence>